<dbReference type="EMBL" id="LVLJ01001147">
    <property type="protein sequence ID" value="OAE31201.1"/>
    <property type="molecule type" value="Genomic_DNA"/>
</dbReference>
<gene>
    <name evidence="3" type="ORF">AXG93_4240s1000</name>
</gene>
<keyword evidence="4" id="KW-1185">Reference proteome</keyword>
<comment type="caution">
    <text evidence="3">The sequence shown here is derived from an EMBL/GenBank/DDBJ whole genome shotgun (WGS) entry which is preliminary data.</text>
</comment>
<evidence type="ECO:0000313" key="4">
    <source>
        <dbReference type="Proteomes" id="UP000077202"/>
    </source>
</evidence>
<evidence type="ECO:0000256" key="2">
    <source>
        <dbReference type="SAM" id="MobiDB-lite"/>
    </source>
</evidence>
<evidence type="ECO:0000256" key="1">
    <source>
        <dbReference type="SAM" id="Coils"/>
    </source>
</evidence>
<dbReference type="AlphaFoldDB" id="A0A176WF26"/>
<keyword evidence="1" id="KW-0175">Coiled coil</keyword>
<protein>
    <submittedName>
        <fullName evidence="3">Uncharacterized protein</fullName>
    </submittedName>
</protein>
<evidence type="ECO:0000313" key="3">
    <source>
        <dbReference type="EMBL" id="OAE31201.1"/>
    </source>
</evidence>
<accession>A0A176WF26</accession>
<dbReference type="Proteomes" id="UP000077202">
    <property type="component" value="Unassembled WGS sequence"/>
</dbReference>
<name>A0A176WF26_MARPO</name>
<feature type="region of interest" description="Disordered" evidence="2">
    <location>
        <begin position="281"/>
        <end position="375"/>
    </location>
</feature>
<proteinExistence type="predicted"/>
<sequence>MRVLNHRRKRLTHAFSILHSLEFATPSMRIRGELEESLSGVRSRRVLQPSSRRVADSSMAKSIPLRMVPLRVPQVGLRAFQDELMAVKLDFLLWGWNWMCPAMVRKWLREKNQPPRGYRPHPERWQVSDWEQVLGRCAGEEGDLLFECESVHITKEKESSFGALFKNCKSSKNGYRTRDYIDRKRRNVEVALLLILQPHRTTYMTSWQVGFVELALARTPIHWARILWKTTRQHAQKEKGGSINHLSPFLINFYRSRGCLTATERVQFPLLSRANPGRYVRDVEVDTDPDEVPASTPPARLRADDEPRGSRAPRKRKWDGEAKLSQREVPTAPRCLPSEQVPFDDSPSGQASSAQKPLEQVAAGEGRDGETCVPSAQAPSAVAIRAGVAGPPEASSSISLEVLAGDGVEAAAEEAARPSARESPRISAATEILETEDDMPSKEEEVESMRGTPPGVLCEQVVPLLLSLDRKATKYGDPRHRGSYVELVRNRTRIKVATNSKLMAMNQKYRHLEDRYNFLQEQCTILRKLQKAALQLRDEVVADTQRKIEELRARVETEINSKQAQNFILAEKLVRQTRTLEKSEAARKADKELLDRLQSQCEELRAQRAEAELQLAEVEGHNRRATDRTREELVSRVDRCLRGYARWEVAARERMTLHEMEIRAAALMSGDNRSRQRVAKRLESFLSRSRNAIANLETEMTGVLWRLGLRRRTDEWTGCVCVTLLEAPSGVALAIFLGMTSA</sequence>
<organism evidence="3 4">
    <name type="scientific">Marchantia polymorpha subsp. ruderalis</name>
    <dbReference type="NCBI Taxonomy" id="1480154"/>
    <lineage>
        <taxon>Eukaryota</taxon>
        <taxon>Viridiplantae</taxon>
        <taxon>Streptophyta</taxon>
        <taxon>Embryophyta</taxon>
        <taxon>Marchantiophyta</taxon>
        <taxon>Marchantiopsida</taxon>
        <taxon>Marchantiidae</taxon>
        <taxon>Marchantiales</taxon>
        <taxon>Marchantiaceae</taxon>
        <taxon>Marchantia</taxon>
    </lineage>
</organism>
<reference evidence="3" key="1">
    <citation type="submission" date="2016-03" db="EMBL/GenBank/DDBJ databases">
        <title>Mechanisms controlling the formation of the plant cell surface in tip-growing cells are functionally conserved among land plants.</title>
        <authorList>
            <person name="Honkanen S."/>
            <person name="Jones V.A."/>
            <person name="Morieri G."/>
            <person name="Champion C."/>
            <person name="Hetherington A.J."/>
            <person name="Kelly S."/>
            <person name="Saint-Marcoux D."/>
            <person name="Proust H."/>
            <person name="Prescott H."/>
            <person name="Dolan L."/>
        </authorList>
    </citation>
    <scope>NUCLEOTIDE SEQUENCE [LARGE SCALE GENOMIC DNA]</scope>
    <source>
        <tissue evidence="3">Whole gametophyte</tissue>
    </source>
</reference>
<feature type="coiled-coil region" evidence="1">
    <location>
        <begin position="502"/>
        <end position="628"/>
    </location>
</feature>